<dbReference type="InterPro" id="IPR050367">
    <property type="entry name" value="APC_superfamily"/>
</dbReference>
<gene>
    <name evidence="7" type="ORF">D2A34_17515</name>
</gene>
<evidence type="ECO:0000256" key="2">
    <source>
        <dbReference type="ARBA" id="ARBA00022475"/>
    </source>
</evidence>
<dbReference type="Pfam" id="PF13520">
    <property type="entry name" value="AA_permease_2"/>
    <property type="match status" value="1"/>
</dbReference>
<feature type="transmembrane region" description="Helical" evidence="6">
    <location>
        <begin position="176"/>
        <end position="199"/>
    </location>
</feature>
<evidence type="ECO:0000256" key="6">
    <source>
        <dbReference type="SAM" id="Phobius"/>
    </source>
</evidence>
<keyword evidence="4 6" id="KW-1133">Transmembrane helix</keyword>
<dbReference type="Proteomes" id="UP000265930">
    <property type="component" value="Unassembled WGS sequence"/>
</dbReference>
<dbReference type="Gene3D" id="1.20.1740.10">
    <property type="entry name" value="Amino acid/polyamine transporter I"/>
    <property type="match status" value="1"/>
</dbReference>
<proteinExistence type="predicted"/>
<keyword evidence="5 6" id="KW-0472">Membrane</keyword>
<dbReference type="PANTHER" id="PTHR42770:SF13">
    <property type="entry name" value="L-METHIONINE_BRANCHED-CHAIN AMINO ACID EXPORTER YJEH"/>
    <property type="match status" value="1"/>
</dbReference>
<sequence>MNKKLNTITISGLMIGPILGSGIVLLPPIAINMLGDKAIIAWIIIMLMGIIFAYIFTKMSILTSSNEGVNVVVGEKLGQNFRELSSNYLTAAVCFGPVAVLYTASGFICNMIPGGNNYQIFVILILLLLNVLVLLMGITAMGRVTLVLSSLTGLILVIGSIFNLSEQDSISFPNAFPQITTLGSTLLLLFWAIIGWEVIGSYVEEVINPEKTLMRAMKISLSAVIFIYLLTTFALQNSTSYMVTKETDINVSLILIPLFGNLSYIIMGIIAAGLCYSTLIMILGAVTRQMASRAEKGTLPAFLRKKEEERSPKRALMVLTTFHCLVIFLIHYNYVTVEWTVGIANTFFICNALLGLIASLKCVNGMLLKGLITLLIIILIILLTFSHLIGWLLLLVVSLVSMHKNIPNFIEKFKTLTFFKGVL</sequence>
<keyword evidence="3 6" id="KW-0812">Transmembrane</keyword>
<dbReference type="GO" id="GO:0022857">
    <property type="term" value="F:transmembrane transporter activity"/>
    <property type="evidence" value="ECO:0007669"/>
    <property type="project" value="InterPro"/>
</dbReference>
<feature type="transmembrane region" description="Helical" evidence="6">
    <location>
        <begin position="88"/>
        <end position="108"/>
    </location>
</feature>
<feature type="transmembrane region" description="Helical" evidence="6">
    <location>
        <begin position="372"/>
        <end position="400"/>
    </location>
</feature>
<feature type="transmembrane region" description="Helical" evidence="6">
    <location>
        <begin position="315"/>
        <end position="335"/>
    </location>
</feature>
<keyword evidence="2" id="KW-1003">Cell membrane</keyword>
<evidence type="ECO:0000313" key="8">
    <source>
        <dbReference type="Proteomes" id="UP000265930"/>
    </source>
</evidence>
<evidence type="ECO:0000313" key="7">
    <source>
        <dbReference type="EMBL" id="RII33531.1"/>
    </source>
</evidence>
<reference evidence="7 8" key="1">
    <citation type="submission" date="2018-08" db="EMBL/GenBank/DDBJ databases">
        <title>Genome of Clostridium chromiireducens C1, DSM12136.</title>
        <authorList>
            <person name="Xing M."/>
            <person name="Wei Y."/>
            <person name="Ang E.L."/>
            <person name="Zhao H."/>
            <person name="Zhang Y."/>
        </authorList>
    </citation>
    <scope>NUCLEOTIDE SEQUENCE [LARGE SCALE GENOMIC DNA]</scope>
    <source>
        <strain evidence="7 8">C1</strain>
    </source>
</reference>
<comment type="subcellular location">
    <subcellularLocation>
        <location evidence="1">Cell membrane</location>
        <topology evidence="1">Multi-pass membrane protein</topology>
    </subcellularLocation>
</comment>
<protein>
    <submittedName>
        <fullName evidence="7">APC family permease</fullName>
    </submittedName>
</protein>
<feature type="transmembrane region" description="Helical" evidence="6">
    <location>
        <begin position="12"/>
        <end position="33"/>
    </location>
</feature>
<dbReference type="PANTHER" id="PTHR42770">
    <property type="entry name" value="AMINO ACID TRANSPORTER-RELATED"/>
    <property type="match status" value="1"/>
</dbReference>
<evidence type="ECO:0000256" key="5">
    <source>
        <dbReference type="ARBA" id="ARBA00023136"/>
    </source>
</evidence>
<dbReference type="RefSeq" id="WP_119367428.1">
    <property type="nucleotide sequence ID" value="NZ_QXDJ01000004.1"/>
</dbReference>
<feature type="transmembrane region" description="Helical" evidence="6">
    <location>
        <begin position="120"/>
        <end position="138"/>
    </location>
</feature>
<dbReference type="PIRSF" id="PIRSF006060">
    <property type="entry name" value="AA_transporter"/>
    <property type="match status" value="1"/>
</dbReference>
<dbReference type="GO" id="GO:0005886">
    <property type="term" value="C:plasma membrane"/>
    <property type="evidence" value="ECO:0007669"/>
    <property type="project" value="UniProtKB-SubCell"/>
</dbReference>
<feature type="transmembrane region" description="Helical" evidence="6">
    <location>
        <begin position="219"/>
        <end position="242"/>
    </location>
</feature>
<feature type="transmembrane region" description="Helical" evidence="6">
    <location>
        <begin position="39"/>
        <end position="57"/>
    </location>
</feature>
<dbReference type="EMBL" id="QXDJ01000004">
    <property type="protein sequence ID" value="RII33531.1"/>
    <property type="molecule type" value="Genomic_DNA"/>
</dbReference>
<comment type="caution">
    <text evidence="7">The sequence shown here is derived from an EMBL/GenBank/DDBJ whole genome shotgun (WGS) entry which is preliminary data.</text>
</comment>
<dbReference type="AlphaFoldDB" id="A0A399IKS0"/>
<organism evidence="7 8">
    <name type="scientific">Clostridium chromiireducens</name>
    <dbReference type="NCBI Taxonomy" id="225345"/>
    <lineage>
        <taxon>Bacteria</taxon>
        <taxon>Bacillati</taxon>
        <taxon>Bacillota</taxon>
        <taxon>Clostridia</taxon>
        <taxon>Eubacteriales</taxon>
        <taxon>Clostridiaceae</taxon>
        <taxon>Clostridium</taxon>
    </lineage>
</organism>
<evidence type="ECO:0000256" key="1">
    <source>
        <dbReference type="ARBA" id="ARBA00004651"/>
    </source>
</evidence>
<feature type="transmembrane region" description="Helical" evidence="6">
    <location>
        <begin position="145"/>
        <end position="164"/>
    </location>
</feature>
<dbReference type="InterPro" id="IPR002293">
    <property type="entry name" value="AA/rel_permease1"/>
</dbReference>
<evidence type="ECO:0000256" key="3">
    <source>
        <dbReference type="ARBA" id="ARBA00022692"/>
    </source>
</evidence>
<feature type="transmembrane region" description="Helical" evidence="6">
    <location>
        <begin position="262"/>
        <end position="286"/>
    </location>
</feature>
<feature type="transmembrane region" description="Helical" evidence="6">
    <location>
        <begin position="341"/>
        <end position="360"/>
    </location>
</feature>
<evidence type="ECO:0000256" key="4">
    <source>
        <dbReference type="ARBA" id="ARBA00022989"/>
    </source>
</evidence>
<accession>A0A399IKS0</accession>
<name>A0A399IKS0_9CLOT</name>